<protein>
    <submittedName>
        <fullName evidence="1 2">Uncharacterized protein</fullName>
    </submittedName>
</protein>
<dbReference type="EMBL" id="ABEU02000013">
    <property type="protein sequence ID" value="PNR42955.1"/>
    <property type="molecule type" value="Genomic_DNA"/>
</dbReference>
<dbReference type="Gramene" id="Pp3c13_24170V3.2">
    <property type="protein sequence ID" value="PAC:32931324.CDS.1"/>
    <property type="gene ID" value="Pp3c13_24170"/>
</dbReference>
<evidence type="ECO:0000313" key="2">
    <source>
        <dbReference type="EnsemblPlants" id="PAC:32931323.CDS.1"/>
    </source>
</evidence>
<dbReference type="AlphaFoldDB" id="A0A2K1JN39"/>
<dbReference type="EnsemblPlants" id="Pp3c13_24170V3.1">
    <property type="protein sequence ID" value="PAC:32931323.CDS.1"/>
    <property type="gene ID" value="Pp3c13_24170"/>
</dbReference>
<proteinExistence type="predicted"/>
<dbReference type="PaxDb" id="3218-PP1S37_311V6.1"/>
<reference evidence="2" key="3">
    <citation type="submission" date="2020-12" db="UniProtKB">
        <authorList>
            <consortium name="EnsemblPlants"/>
        </authorList>
    </citation>
    <scope>IDENTIFICATION</scope>
</reference>
<evidence type="ECO:0000313" key="3">
    <source>
        <dbReference type="Proteomes" id="UP000006727"/>
    </source>
</evidence>
<reference evidence="1 3" key="1">
    <citation type="journal article" date="2008" name="Science">
        <title>The Physcomitrella genome reveals evolutionary insights into the conquest of land by plants.</title>
        <authorList>
            <person name="Rensing S."/>
            <person name="Lang D."/>
            <person name="Zimmer A."/>
            <person name="Terry A."/>
            <person name="Salamov A."/>
            <person name="Shapiro H."/>
            <person name="Nishiyama T."/>
            <person name="Perroud P.-F."/>
            <person name="Lindquist E."/>
            <person name="Kamisugi Y."/>
            <person name="Tanahashi T."/>
            <person name="Sakakibara K."/>
            <person name="Fujita T."/>
            <person name="Oishi K."/>
            <person name="Shin-I T."/>
            <person name="Kuroki Y."/>
            <person name="Toyoda A."/>
            <person name="Suzuki Y."/>
            <person name="Hashimoto A."/>
            <person name="Yamaguchi K."/>
            <person name="Sugano A."/>
            <person name="Kohara Y."/>
            <person name="Fujiyama A."/>
            <person name="Anterola A."/>
            <person name="Aoki S."/>
            <person name="Ashton N."/>
            <person name="Barbazuk W.B."/>
            <person name="Barker E."/>
            <person name="Bennetzen J."/>
            <person name="Bezanilla M."/>
            <person name="Blankenship R."/>
            <person name="Cho S.H."/>
            <person name="Dutcher S."/>
            <person name="Estelle M."/>
            <person name="Fawcett J.A."/>
            <person name="Gundlach H."/>
            <person name="Hanada K."/>
            <person name="Heyl A."/>
            <person name="Hicks K.A."/>
            <person name="Hugh J."/>
            <person name="Lohr M."/>
            <person name="Mayer K."/>
            <person name="Melkozernov A."/>
            <person name="Murata T."/>
            <person name="Nelson D."/>
            <person name="Pils B."/>
            <person name="Prigge M."/>
            <person name="Reiss B."/>
            <person name="Renner T."/>
            <person name="Rombauts S."/>
            <person name="Rushton P."/>
            <person name="Sanderfoot A."/>
            <person name="Schween G."/>
            <person name="Shiu S.-H."/>
            <person name="Stueber K."/>
            <person name="Theodoulou F.L."/>
            <person name="Tu H."/>
            <person name="Van de Peer Y."/>
            <person name="Verrier P.J."/>
            <person name="Waters E."/>
            <person name="Wood A."/>
            <person name="Yang L."/>
            <person name="Cove D."/>
            <person name="Cuming A."/>
            <person name="Hasebe M."/>
            <person name="Lucas S."/>
            <person name="Mishler D.B."/>
            <person name="Reski R."/>
            <person name="Grigoriev I."/>
            <person name="Quatrano R.S."/>
            <person name="Boore J.L."/>
        </authorList>
    </citation>
    <scope>NUCLEOTIDE SEQUENCE [LARGE SCALE GENOMIC DNA]</scope>
    <source>
        <strain evidence="2 3">cv. Gransden 2004</strain>
    </source>
</reference>
<evidence type="ECO:0000313" key="1">
    <source>
        <dbReference type="EMBL" id="PNR42955.1"/>
    </source>
</evidence>
<name>A0A2K1JN39_PHYPA</name>
<gene>
    <name evidence="1" type="ORF">PHYPA_017787</name>
</gene>
<dbReference type="Proteomes" id="UP000006727">
    <property type="component" value="Chromosome 13"/>
</dbReference>
<keyword evidence="3" id="KW-1185">Reference proteome</keyword>
<reference evidence="1 3" key="2">
    <citation type="journal article" date="2018" name="Plant J.">
        <title>The Physcomitrella patens chromosome-scale assembly reveals moss genome structure and evolution.</title>
        <authorList>
            <person name="Lang D."/>
            <person name="Ullrich K.K."/>
            <person name="Murat F."/>
            <person name="Fuchs J."/>
            <person name="Jenkins J."/>
            <person name="Haas F.B."/>
            <person name="Piednoel M."/>
            <person name="Gundlach H."/>
            <person name="Van Bel M."/>
            <person name="Meyberg R."/>
            <person name="Vives C."/>
            <person name="Morata J."/>
            <person name="Symeonidi A."/>
            <person name="Hiss M."/>
            <person name="Muchero W."/>
            <person name="Kamisugi Y."/>
            <person name="Saleh O."/>
            <person name="Blanc G."/>
            <person name="Decker E.L."/>
            <person name="van Gessel N."/>
            <person name="Grimwood J."/>
            <person name="Hayes R.D."/>
            <person name="Graham S.W."/>
            <person name="Gunter L.E."/>
            <person name="McDaniel S.F."/>
            <person name="Hoernstein S.N.W."/>
            <person name="Larsson A."/>
            <person name="Li F.W."/>
            <person name="Perroud P.F."/>
            <person name="Phillips J."/>
            <person name="Ranjan P."/>
            <person name="Rokshar D.S."/>
            <person name="Rothfels C.J."/>
            <person name="Schneider L."/>
            <person name="Shu S."/>
            <person name="Stevenson D.W."/>
            <person name="Thummler F."/>
            <person name="Tillich M."/>
            <person name="Villarreal Aguilar J.C."/>
            <person name="Widiez T."/>
            <person name="Wong G.K."/>
            <person name="Wymore A."/>
            <person name="Zhang Y."/>
            <person name="Zimmer A.D."/>
            <person name="Quatrano R.S."/>
            <person name="Mayer K.F.X."/>
            <person name="Goodstein D."/>
            <person name="Casacuberta J.M."/>
            <person name="Vandepoele K."/>
            <person name="Reski R."/>
            <person name="Cuming A.C."/>
            <person name="Tuskan G.A."/>
            <person name="Maumus F."/>
            <person name="Salse J."/>
            <person name="Schmutz J."/>
            <person name="Rensing S.A."/>
        </authorList>
    </citation>
    <scope>NUCLEOTIDE SEQUENCE [LARGE SCALE GENOMIC DNA]</scope>
    <source>
        <strain evidence="2 3">cv. Gransden 2004</strain>
    </source>
</reference>
<accession>A0A2K1JN39</accession>
<dbReference type="InParanoid" id="A0A2K1JN39"/>
<dbReference type="EnsemblPlants" id="Pp3c13_24170V3.2">
    <property type="protein sequence ID" value="PAC:32931324.CDS.1"/>
    <property type="gene ID" value="Pp3c13_24170"/>
</dbReference>
<dbReference type="Gramene" id="Pp3c13_24170V3.1">
    <property type="protein sequence ID" value="PAC:32931323.CDS.1"/>
    <property type="gene ID" value="Pp3c13_24170"/>
</dbReference>
<sequence>MEVYESLSRALMRRKYSRIHEGSNGFVVKRKMVTVAHLGQGAAGPRRRAHRFRLRRFRLQFLTSARFLTSLKETCLKVMAGGSKSSPQITSPQTPAIVMLPKHRTLRSSSNEVVDEGWFNRALRRSIAEGRITI</sequence>
<organism evidence="1">
    <name type="scientific">Physcomitrium patens</name>
    <name type="common">Spreading-leaved earth moss</name>
    <name type="synonym">Physcomitrella patens</name>
    <dbReference type="NCBI Taxonomy" id="3218"/>
    <lineage>
        <taxon>Eukaryota</taxon>
        <taxon>Viridiplantae</taxon>
        <taxon>Streptophyta</taxon>
        <taxon>Embryophyta</taxon>
        <taxon>Bryophyta</taxon>
        <taxon>Bryophytina</taxon>
        <taxon>Bryopsida</taxon>
        <taxon>Funariidae</taxon>
        <taxon>Funariales</taxon>
        <taxon>Funariaceae</taxon>
        <taxon>Physcomitrium</taxon>
    </lineage>
</organism>